<sequence length="207" mass="23962">MKKYKYIIFDIDGTILDTEKMNLIPLQRLIKDVKGIDIKYEDLIFALGLPGIKTLEKLNFDNIEDNYSKWVQYVNEYELGAELYKNIDNVISKLYKNKIKMAIVSSKTKEQYDIDFMDKGLHDFMESVVLADDTKNHKPNPEPILKAIDELHAKKEECIYIGDTFSDYMCSKNANIDFGLALWGCKNKDGIDEAIELKESEDLLKLI</sequence>
<dbReference type="Gene3D" id="1.10.150.240">
    <property type="entry name" value="Putative phosphatase, domain 2"/>
    <property type="match status" value="1"/>
</dbReference>
<accession>A0ABT9UUE5</accession>
<dbReference type="PANTHER" id="PTHR43434">
    <property type="entry name" value="PHOSPHOGLYCOLATE PHOSPHATASE"/>
    <property type="match status" value="1"/>
</dbReference>
<dbReference type="SUPFAM" id="SSF56784">
    <property type="entry name" value="HAD-like"/>
    <property type="match status" value="1"/>
</dbReference>
<dbReference type="InterPro" id="IPR050155">
    <property type="entry name" value="HAD-like_hydrolase_sf"/>
</dbReference>
<dbReference type="SFLD" id="SFLDS00003">
    <property type="entry name" value="Haloacid_Dehalogenase"/>
    <property type="match status" value="1"/>
</dbReference>
<keyword evidence="1" id="KW-0378">Hydrolase</keyword>
<dbReference type="EMBL" id="JAUSUF010000005">
    <property type="protein sequence ID" value="MDQ0149930.1"/>
    <property type="molecule type" value="Genomic_DNA"/>
</dbReference>
<protein>
    <submittedName>
        <fullName evidence="1">HAD superfamily hydrolase (TIGR01549 family)</fullName>
    </submittedName>
</protein>
<proteinExistence type="predicted"/>
<dbReference type="Proteomes" id="UP001228504">
    <property type="component" value="Unassembled WGS sequence"/>
</dbReference>
<dbReference type="Pfam" id="PF13419">
    <property type="entry name" value="HAD_2"/>
    <property type="match status" value="1"/>
</dbReference>
<reference evidence="1 2" key="1">
    <citation type="submission" date="2023-07" db="EMBL/GenBank/DDBJ databases">
        <title>Genomic Encyclopedia of Type Strains, Phase IV (KMG-IV): sequencing the most valuable type-strain genomes for metagenomic binning, comparative biology and taxonomic classification.</title>
        <authorList>
            <person name="Goeker M."/>
        </authorList>
    </citation>
    <scope>NUCLEOTIDE SEQUENCE [LARGE SCALE GENOMIC DNA]</scope>
    <source>
        <strain evidence="1 2">DSM 20694</strain>
    </source>
</reference>
<dbReference type="InterPro" id="IPR006439">
    <property type="entry name" value="HAD-SF_hydro_IA"/>
</dbReference>
<evidence type="ECO:0000313" key="1">
    <source>
        <dbReference type="EMBL" id="MDQ0149930.1"/>
    </source>
</evidence>
<keyword evidence="2" id="KW-1185">Reference proteome</keyword>
<dbReference type="Gene3D" id="3.40.50.1000">
    <property type="entry name" value="HAD superfamily/HAD-like"/>
    <property type="match status" value="1"/>
</dbReference>
<gene>
    <name evidence="1" type="ORF">J2S18_001861</name>
</gene>
<dbReference type="RefSeq" id="WP_307486066.1">
    <property type="nucleotide sequence ID" value="NZ_JAUSUF010000005.1"/>
</dbReference>
<organism evidence="1 2">
    <name type="scientific">Eubacterium multiforme</name>
    <dbReference type="NCBI Taxonomy" id="83339"/>
    <lineage>
        <taxon>Bacteria</taxon>
        <taxon>Bacillati</taxon>
        <taxon>Bacillota</taxon>
        <taxon>Clostridia</taxon>
        <taxon>Eubacteriales</taxon>
        <taxon>Eubacteriaceae</taxon>
        <taxon>Eubacterium</taxon>
    </lineage>
</organism>
<evidence type="ECO:0000313" key="2">
    <source>
        <dbReference type="Proteomes" id="UP001228504"/>
    </source>
</evidence>
<dbReference type="InterPro" id="IPR023198">
    <property type="entry name" value="PGP-like_dom2"/>
</dbReference>
<comment type="caution">
    <text evidence="1">The sequence shown here is derived from an EMBL/GenBank/DDBJ whole genome shotgun (WGS) entry which is preliminary data.</text>
</comment>
<dbReference type="InterPro" id="IPR041492">
    <property type="entry name" value="HAD_2"/>
</dbReference>
<dbReference type="SFLD" id="SFLDG01129">
    <property type="entry name" value="C1.5:_HAD__Beta-PGM__Phosphata"/>
    <property type="match status" value="1"/>
</dbReference>
<dbReference type="PANTHER" id="PTHR43434:SF26">
    <property type="entry name" value="PYROPHOSPHATASE PPAX"/>
    <property type="match status" value="1"/>
</dbReference>
<dbReference type="GO" id="GO:0016787">
    <property type="term" value="F:hydrolase activity"/>
    <property type="evidence" value="ECO:0007669"/>
    <property type="project" value="UniProtKB-KW"/>
</dbReference>
<name>A0ABT9UUE5_9FIRM</name>
<dbReference type="InterPro" id="IPR036412">
    <property type="entry name" value="HAD-like_sf"/>
</dbReference>
<dbReference type="NCBIfam" id="TIGR01549">
    <property type="entry name" value="HAD-SF-IA-v1"/>
    <property type="match status" value="1"/>
</dbReference>
<dbReference type="InterPro" id="IPR023214">
    <property type="entry name" value="HAD_sf"/>
</dbReference>